<keyword evidence="7" id="KW-1185">Reference proteome</keyword>
<keyword evidence="2" id="KW-0238">DNA-binding</keyword>
<evidence type="ECO:0000313" key="7">
    <source>
        <dbReference type="Proteomes" id="UP001622594"/>
    </source>
</evidence>
<dbReference type="SUPFAM" id="SSF46785">
    <property type="entry name" value="Winged helix' DNA-binding domain"/>
    <property type="match status" value="1"/>
</dbReference>
<gene>
    <name evidence="6" type="ORF">OG814_29360</name>
</gene>
<accession>A0ABZ1LGD2</accession>
<keyword evidence="1" id="KW-0805">Transcription regulation</keyword>
<keyword evidence="3" id="KW-0804">Transcription</keyword>
<feature type="compositionally biased region" description="Low complexity" evidence="4">
    <location>
        <begin position="237"/>
        <end position="277"/>
    </location>
</feature>
<dbReference type="Gene3D" id="1.20.120.530">
    <property type="entry name" value="GntR ligand-binding domain-like"/>
    <property type="match status" value="1"/>
</dbReference>
<evidence type="ECO:0000256" key="4">
    <source>
        <dbReference type="SAM" id="MobiDB-lite"/>
    </source>
</evidence>
<dbReference type="PROSITE" id="PS50949">
    <property type="entry name" value="HTH_GNTR"/>
    <property type="match status" value="1"/>
</dbReference>
<evidence type="ECO:0000256" key="2">
    <source>
        <dbReference type="ARBA" id="ARBA00023125"/>
    </source>
</evidence>
<dbReference type="SMART" id="SM00895">
    <property type="entry name" value="FCD"/>
    <property type="match status" value="1"/>
</dbReference>
<feature type="domain" description="HTH gntR-type" evidence="5">
    <location>
        <begin position="10"/>
        <end position="77"/>
    </location>
</feature>
<evidence type="ECO:0000259" key="5">
    <source>
        <dbReference type="PROSITE" id="PS50949"/>
    </source>
</evidence>
<organism evidence="6 7">
    <name type="scientific">Streptomyces zaomyceticus</name>
    <dbReference type="NCBI Taxonomy" id="68286"/>
    <lineage>
        <taxon>Bacteria</taxon>
        <taxon>Bacillati</taxon>
        <taxon>Actinomycetota</taxon>
        <taxon>Actinomycetes</taxon>
        <taxon>Kitasatosporales</taxon>
        <taxon>Streptomycetaceae</taxon>
        <taxon>Streptomyces</taxon>
    </lineage>
</organism>
<evidence type="ECO:0000256" key="1">
    <source>
        <dbReference type="ARBA" id="ARBA00023015"/>
    </source>
</evidence>
<dbReference type="SUPFAM" id="SSF48008">
    <property type="entry name" value="GntR ligand-binding domain-like"/>
    <property type="match status" value="1"/>
</dbReference>
<dbReference type="InterPro" id="IPR008920">
    <property type="entry name" value="TF_FadR/GntR_C"/>
</dbReference>
<dbReference type="EMBL" id="CP108188">
    <property type="protein sequence ID" value="WTR73100.1"/>
    <property type="molecule type" value="Genomic_DNA"/>
</dbReference>
<dbReference type="Pfam" id="PF00392">
    <property type="entry name" value="GntR"/>
    <property type="match status" value="1"/>
</dbReference>
<dbReference type="Proteomes" id="UP001622594">
    <property type="component" value="Chromosome"/>
</dbReference>
<proteinExistence type="predicted"/>
<evidence type="ECO:0000256" key="3">
    <source>
        <dbReference type="ARBA" id="ARBA00023163"/>
    </source>
</evidence>
<feature type="compositionally biased region" description="Pro residues" evidence="4">
    <location>
        <begin position="278"/>
        <end position="287"/>
    </location>
</feature>
<dbReference type="Pfam" id="PF07729">
    <property type="entry name" value="FCD"/>
    <property type="match status" value="1"/>
</dbReference>
<dbReference type="CDD" id="cd07377">
    <property type="entry name" value="WHTH_GntR"/>
    <property type="match status" value="1"/>
</dbReference>
<dbReference type="PANTHER" id="PTHR43537">
    <property type="entry name" value="TRANSCRIPTIONAL REGULATOR, GNTR FAMILY"/>
    <property type="match status" value="1"/>
</dbReference>
<name>A0ABZ1LGD2_9ACTN</name>
<dbReference type="PANTHER" id="PTHR43537:SF5">
    <property type="entry name" value="UXU OPERON TRANSCRIPTIONAL REGULATOR"/>
    <property type="match status" value="1"/>
</dbReference>
<dbReference type="InterPro" id="IPR011711">
    <property type="entry name" value="GntR_C"/>
</dbReference>
<dbReference type="SMART" id="SM00345">
    <property type="entry name" value="HTH_GNTR"/>
    <property type="match status" value="1"/>
</dbReference>
<dbReference type="InterPro" id="IPR000524">
    <property type="entry name" value="Tscrpt_reg_HTH_GntR"/>
</dbReference>
<dbReference type="InterPro" id="IPR036388">
    <property type="entry name" value="WH-like_DNA-bd_sf"/>
</dbReference>
<evidence type="ECO:0000313" key="6">
    <source>
        <dbReference type="EMBL" id="WTR73100.1"/>
    </source>
</evidence>
<dbReference type="Gene3D" id="1.10.10.10">
    <property type="entry name" value="Winged helix-like DNA-binding domain superfamily/Winged helix DNA-binding domain"/>
    <property type="match status" value="1"/>
</dbReference>
<dbReference type="RefSeq" id="WP_406336052.1">
    <property type="nucleotide sequence ID" value="NZ_CP108188.1"/>
</dbReference>
<dbReference type="InterPro" id="IPR036390">
    <property type="entry name" value="WH_DNA-bd_sf"/>
</dbReference>
<sequence>MDVLQPVGRTLLRDRAYEALREAIVRGDLAPGAPLKDADLAERLGLSRAPVREALVRLGDEGLVESKPQSYTRVTRPVSRVVRDAASVVRVMHELAARTGVPLLGPEGIRAMREANERFAAAVRASDVEAALDADDELHQVLVVASGNHAAAATIARYTPLIRRVERRLFGDAGSCGSAELHARLIDACEAGDAVGAVRVTTEIWAALEQLADDAIEVAEVTGIPAPVDRVVSVEAARPAGSSDGAGPAGSSDGAGPAGSSDGAGPAGSSDGARPAGSPVPPARPVP</sequence>
<reference evidence="6 7" key="1">
    <citation type="submission" date="2022-10" db="EMBL/GenBank/DDBJ databases">
        <title>The complete genomes of actinobacterial strains from the NBC collection.</title>
        <authorList>
            <person name="Joergensen T.S."/>
            <person name="Alvarez Arevalo M."/>
            <person name="Sterndorff E.B."/>
            <person name="Faurdal D."/>
            <person name="Vuksanovic O."/>
            <person name="Mourched A.-S."/>
            <person name="Charusanti P."/>
            <person name="Shaw S."/>
            <person name="Blin K."/>
            <person name="Weber T."/>
        </authorList>
    </citation>
    <scope>NUCLEOTIDE SEQUENCE [LARGE SCALE GENOMIC DNA]</scope>
    <source>
        <strain evidence="6 7">NBC_00123</strain>
    </source>
</reference>
<feature type="region of interest" description="Disordered" evidence="4">
    <location>
        <begin position="237"/>
        <end position="287"/>
    </location>
</feature>
<protein>
    <submittedName>
        <fullName evidence="6">GntR family transcriptional regulator</fullName>
    </submittedName>
</protein>